<dbReference type="AlphaFoldDB" id="A0A813KCL7"/>
<feature type="transmembrane region" description="Helical" evidence="1">
    <location>
        <begin position="72"/>
        <end position="92"/>
    </location>
</feature>
<organism evidence="3 4">
    <name type="scientific">Polarella glacialis</name>
    <name type="common">Dinoflagellate</name>
    <dbReference type="NCBI Taxonomy" id="89957"/>
    <lineage>
        <taxon>Eukaryota</taxon>
        <taxon>Sar</taxon>
        <taxon>Alveolata</taxon>
        <taxon>Dinophyceae</taxon>
        <taxon>Suessiales</taxon>
        <taxon>Suessiaceae</taxon>
        <taxon>Polarella</taxon>
    </lineage>
</organism>
<protein>
    <submittedName>
        <fullName evidence="3">Uncharacterized protein</fullName>
    </submittedName>
</protein>
<proteinExistence type="predicted"/>
<dbReference type="EMBL" id="CAJNNV010029004">
    <property type="protein sequence ID" value="CAE8626642.1"/>
    <property type="molecule type" value="Genomic_DNA"/>
</dbReference>
<evidence type="ECO:0000313" key="2">
    <source>
        <dbReference type="EMBL" id="CAE8626642.1"/>
    </source>
</evidence>
<dbReference type="Proteomes" id="UP000654075">
    <property type="component" value="Unassembled WGS sequence"/>
</dbReference>
<accession>A0A813KCL7</accession>
<keyword evidence="5" id="KW-1185">Reference proteome</keyword>
<comment type="caution">
    <text evidence="3">The sequence shown here is derived from an EMBL/GenBank/DDBJ whole genome shotgun (WGS) entry which is preliminary data.</text>
</comment>
<gene>
    <name evidence="2" type="ORF">PGLA1383_LOCUS43548</name>
    <name evidence="3" type="ORF">PGLA2088_LOCUS30905</name>
</gene>
<evidence type="ECO:0000313" key="3">
    <source>
        <dbReference type="EMBL" id="CAE8698837.1"/>
    </source>
</evidence>
<evidence type="ECO:0000313" key="5">
    <source>
        <dbReference type="Proteomes" id="UP000654075"/>
    </source>
</evidence>
<evidence type="ECO:0000313" key="4">
    <source>
        <dbReference type="Proteomes" id="UP000626109"/>
    </source>
</evidence>
<dbReference type="Proteomes" id="UP000626109">
    <property type="component" value="Unassembled WGS sequence"/>
</dbReference>
<keyword evidence="1" id="KW-1133">Transmembrane helix</keyword>
<keyword evidence="1" id="KW-0472">Membrane</keyword>
<evidence type="ECO:0000256" key="1">
    <source>
        <dbReference type="SAM" id="Phobius"/>
    </source>
</evidence>
<reference evidence="3" key="1">
    <citation type="submission" date="2021-02" db="EMBL/GenBank/DDBJ databases">
        <authorList>
            <person name="Dougan E. K."/>
            <person name="Rhodes N."/>
            <person name="Thang M."/>
            <person name="Chan C."/>
        </authorList>
    </citation>
    <scope>NUCLEOTIDE SEQUENCE</scope>
</reference>
<sequence length="116" mass="11826">MLSIVAVHKSNRLTTKLSVPLVISLALLLLPSAAFSPGCQRLSASAHTLSDGKAAAFASKPEPPPERVASPSVPWGTVAAAVALGMLLGLASGSSAASARAKAFRAWASHHHLQNP</sequence>
<keyword evidence="1" id="KW-0812">Transmembrane</keyword>
<dbReference type="EMBL" id="CAJNNW010029052">
    <property type="protein sequence ID" value="CAE8698837.1"/>
    <property type="molecule type" value="Genomic_DNA"/>
</dbReference>
<name>A0A813KCL7_POLGL</name>